<name>A0A4S4CAZ1_9BACI</name>
<comment type="caution">
    <text evidence="1">The sequence shown here is derived from an EMBL/GenBank/DDBJ whole genome shotgun (WGS) entry which is preliminary data.</text>
</comment>
<protein>
    <recommendedName>
        <fullName evidence="3">Flagellar hook-length control protein-like C-terminal domain-containing protein</fullName>
    </recommendedName>
</protein>
<keyword evidence="2" id="KW-1185">Reference proteome</keyword>
<gene>
    <name evidence="1" type="ORF">E6W99_01240</name>
</gene>
<proteinExistence type="predicted"/>
<dbReference type="AlphaFoldDB" id="A0A4S4CAZ1"/>
<accession>A0A4S4CAZ1</accession>
<evidence type="ECO:0008006" key="3">
    <source>
        <dbReference type="Google" id="ProtNLM"/>
    </source>
</evidence>
<dbReference type="EMBL" id="SSNT01000001">
    <property type="protein sequence ID" value="THF83022.1"/>
    <property type="molecule type" value="Genomic_DNA"/>
</dbReference>
<sequence length="406" mass="46618">MDHISVITKLFQHATSQMSRPHNQLALKENQIVMGQVLKHFPEQKALIQVGNTKLVAQLETSIDVMRKYWFKVKGSEQSVMNLKIVKQVEGNNHIHLAAAKDLLSLFQQQTSKENMMLTNEFIKENIPITKEQLMTAASLLNKMPKSDRMEAIQTIITAIKKDFPLTEVVVRSLKETQSNIPLAKQIHHLFNILQHDEHQFPGSKQLSDLLTNFIHKQIDFNVRENMKELYSLKTSLILASKEVLLPSLREQIDQLVFRLNGQSLLYQDNGPTQEMISHIPLFMNNHQTDLTVQWNGKKQADGTIDPAFCRILFYLQLPKLKELMIDVQIQNRVMNITIRNNSGELSNKVASYSNELKEALNKMNFYVTSIQIKPFDEKDIPQGMNIEGSNFTHVTTSYKGVDLKI</sequence>
<evidence type="ECO:0000313" key="2">
    <source>
        <dbReference type="Proteomes" id="UP000310334"/>
    </source>
</evidence>
<evidence type="ECO:0000313" key="1">
    <source>
        <dbReference type="EMBL" id="THF83022.1"/>
    </source>
</evidence>
<organism evidence="1 2">
    <name type="scientific">Metabacillus sediminilitoris</name>
    <dbReference type="NCBI Taxonomy" id="2567941"/>
    <lineage>
        <taxon>Bacteria</taxon>
        <taxon>Bacillati</taxon>
        <taxon>Bacillota</taxon>
        <taxon>Bacilli</taxon>
        <taxon>Bacillales</taxon>
        <taxon>Bacillaceae</taxon>
        <taxon>Metabacillus</taxon>
    </lineage>
</organism>
<dbReference type="Proteomes" id="UP000310334">
    <property type="component" value="Unassembled WGS sequence"/>
</dbReference>
<dbReference type="RefSeq" id="WP_136351260.1">
    <property type="nucleotide sequence ID" value="NZ_CP046266.1"/>
</dbReference>
<reference evidence="1 2" key="1">
    <citation type="submission" date="2019-04" db="EMBL/GenBank/DDBJ databases">
        <title>Bacillus sediminilitoris sp. nov., isolated from a tidal flat sediment on the East China Sea.</title>
        <authorList>
            <person name="Wei Y."/>
            <person name="Mao H."/>
            <person name="Fang J."/>
        </authorList>
    </citation>
    <scope>NUCLEOTIDE SEQUENCE [LARGE SCALE GENOMIC DNA]</scope>
    <source>
        <strain evidence="1 2">DSL-17</strain>
    </source>
</reference>
<dbReference type="OrthoDB" id="2351076at2"/>